<dbReference type="InterPro" id="IPR027443">
    <property type="entry name" value="IPNS-like_sf"/>
</dbReference>
<dbReference type="Pfam" id="PF14226">
    <property type="entry name" value="DIOX_N"/>
    <property type="match status" value="1"/>
</dbReference>
<keyword evidence="1 3" id="KW-0479">Metal-binding</keyword>
<evidence type="ECO:0000256" key="2">
    <source>
        <dbReference type="ARBA" id="ARBA00023004"/>
    </source>
</evidence>
<dbReference type="SUPFAM" id="SSF51197">
    <property type="entry name" value="Clavaminate synthase-like"/>
    <property type="match status" value="2"/>
</dbReference>
<dbReference type="InterPro" id="IPR026992">
    <property type="entry name" value="DIOX_N"/>
</dbReference>
<comment type="caution">
    <text evidence="5">The sequence shown here is derived from an EMBL/GenBank/DDBJ whole genome shotgun (WGS) entry which is preliminary data.</text>
</comment>
<evidence type="ECO:0000259" key="4">
    <source>
        <dbReference type="PROSITE" id="PS51471"/>
    </source>
</evidence>
<gene>
    <name evidence="5" type="ORF">F3Y22_tig00110403pilonHSYRG00141</name>
</gene>
<dbReference type="Pfam" id="PF03171">
    <property type="entry name" value="2OG-FeII_Oxy"/>
    <property type="match status" value="2"/>
</dbReference>
<keyword evidence="6" id="KW-1185">Reference proteome</keyword>
<evidence type="ECO:0000313" key="6">
    <source>
        <dbReference type="Proteomes" id="UP000436088"/>
    </source>
</evidence>
<keyword evidence="3" id="KW-0560">Oxidoreductase</keyword>
<dbReference type="PROSITE" id="PS51471">
    <property type="entry name" value="FE2OG_OXY"/>
    <property type="match status" value="1"/>
</dbReference>
<keyword evidence="2 3" id="KW-0408">Iron</keyword>
<dbReference type="AlphaFoldDB" id="A0A6A3ASU4"/>
<organism evidence="5 6">
    <name type="scientific">Hibiscus syriacus</name>
    <name type="common">Rose of Sharon</name>
    <dbReference type="NCBI Taxonomy" id="106335"/>
    <lineage>
        <taxon>Eukaryota</taxon>
        <taxon>Viridiplantae</taxon>
        <taxon>Streptophyta</taxon>
        <taxon>Embryophyta</taxon>
        <taxon>Tracheophyta</taxon>
        <taxon>Spermatophyta</taxon>
        <taxon>Magnoliopsida</taxon>
        <taxon>eudicotyledons</taxon>
        <taxon>Gunneridae</taxon>
        <taxon>Pentapetalae</taxon>
        <taxon>rosids</taxon>
        <taxon>malvids</taxon>
        <taxon>Malvales</taxon>
        <taxon>Malvaceae</taxon>
        <taxon>Malvoideae</taxon>
        <taxon>Hibiscus</taxon>
    </lineage>
</organism>
<evidence type="ECO:0000313" key="5">
    <source>
        <dbReference type="EMBL" id="KAE8706175.1"/>
    </source>
</evidence>
<dbReference type="InterPro" id="IPR005123">
    <property type="entry name" value="Oxoglu/Fe-dep_dioxygenase_dom"/>
</dbReference>
<evidence type="ECO:0000256" key="3">
    <source>
        <dbReference type="RuleBase" id="RU003682"/>
    </source>
</evidence>
<dbReference type="InterPro" id="IPR044861">
    <property type="entry name" value="IPNS-like_FE2OG_OXY"/>
</dbReference>
<feature type="domain" description="Fe2OG dioxygenase" evidence="4">
    <location>
        <begin position="168"/>
        <end position="315"/>
    </location>
</feature>
<comment type="similarity">
    <text evidence="3">Belongs to the iron/ascorbate-dependent oxidoreductase family.</text>
</comment>
<reference evidence="5" key="1">
    <citation type="submission" date="2019-09" db="EMBL/GenBank/DDBJ databases">
        <title>Draft genome information of white flower Hibiscus syriacus.</title>
        <authorList>
            <person name="Kim Y.-M."/>
        </authorList>
    </citation>
    <scope>NUCLEOTIDE SEQUENCE [LARGE SCALE GENOMIC DNA]</scope>
    <source>
        <strain evidence="5">YM2019G1</strain>
    </source>
</reference>
<dbReference type="GO" id="GO:0016491">
    <property type="term" value="F:oxidoreductase activity"/>
    <property type="evidence" value="ECO:0007669"/>
    <property type="project" value="UniProtKB-KW"/>
</dbReference>
<dbReference type="EMBL" id="VEPZ02000972">
    <property type="protein sequence ID" value="KAE8706175.1"/>
    <property type="molecule type" value="Genomic_DNA"/>
</dbReference>
<sequence length="363" mass="40038">MVVASPNPSRAEKPEAIELPVINLSGERTEVASLITKACEEYGFFKVINHGVPEETVAAMEEEGVSFFTKPDVEKQRAGPAVPYGYGRKNIGFNGDIGEVEYLLLHTNPLSISQSSITISGDPQKFCSVVNGYVRAVRGLACDLLDLMAGGLRVHDQSLFSKMIRDVESDSLFRLNHYPPSSFHHCTTGAVGFGEHTDPQILTILRSNDVGGLQIRVADAVWVPVPPDPTAFCVNVGDVLQLFGSSLNQLESHGKLVNHVQLIKGSNYDIGPYQVESTNLYFLKAMTNGRFMSVRHRALTNINKPRISMAYFGAPPLQAMVTTPPELVTPHSPLLYRPFTWGEYKRASYSLQLGDSRLQLFRK</sequence>
<dbReference type="InterPro" id="IPR050231">
    <property type="entry name" value="Iron_ascorbate_oxido_reductase"/>
</dbReference>
<evidence type="ECO:0000256" key="1">
    <source>
        <dbReference type="ARBA" id="ARBA00022723"/>
    </source>
</evidence>
<dbReference type="PANTHER" id="PTHR47990">
    <property type="entry name" value="2-OXOGLUTARATE (2OG) AND FE(II)-DEPENDENT OXYGENASE SUPERFAMILY PROTEIN-RELATED"/>
    <property type="match status" value="1"/>
</dbReference>
<dbReference type="Proteomes" id="UP000436088">
    <property type="component" value="Unassembled WGS sequence"/>
</dbReference>
<protein>
    <submittedName>
        <fullName evidence="5">Beta-fructofuranosidase</fullName>
    </submittedName>
</protein>
<accession>A0A6A3ASU4</accession>
<dbReference type="GO" id="GO:0046872">
    <property type="term" value="F:metal ion binding"/>
    <property type="evidence" value="ECO:0007669"/>
    <property type="project" value="UniProtKB-KW"/>
</dbReference>
<proteinExistence type="inferred from homology"/>
<name>A0A6A3ASU4_HIBSY</name>
<dbReference type="Gene3D" id="2.60.120.330">
    <property type="entry name" value="B-lactam Antibiotic, Isopenicillin N Synthase, Chain"/>
    <property type="match status" value="1"/>
</dbReference>